<dbReference type="Proteomes" id="UP000234525">
    <property type="component" value="Unassembled WGS sequence"/>
</dbReference>
<feature type="transmembrane region" description="Helical" evidence="1">
    <location>
        <begin position="156"/>
        <end position="177"/>
    </location>
</feature>
<dbReference type="EMBL" id="FXYZ01000006">
    <property type="protein sequence ID" value="SMX80505.1"/>
    <property type="molecule type" value="Genomic_DNA"/>
</dbReference>
<organism evidence="2 4">
    <name type="scientific">Brevibacterium aurantiacum</name>
    <dbReference type="NCBI Taxonomy" id="273384"/>
    <lineage>
        <taxon>Bacteria</taxon>
        <taxon>Bacillati</taxon>
        <taxon>Actinomycetota</taxon>
        <taxon>Actinomycetes</taxon>
        <taxon>Micrococcales</taxon>
        <taxon>Brevibacteriaceae</taxon>
        <taxon>Brevibacterium</taxon>
    </lineage>
</organism>
<feature type="transmembrane region" description="Helical" evidence="1">
    <location>
        <begin position="69"/>
        <end position="92"/>
    </location>
</feature>
<feature type="transmembrane region" description="Helical" evidence="1">
    <location>
        <begin position="184"/>
        <end position="205"/>
    </location>
</feature>
<accession>A0A2H1IZ66</accession>
<evidence type="ECO:0000313" key="3">
    <source>
        <dbReference type="EMBL" id="SMX95660.1"/>
    </source>
</evidence>
<reference evidence="2 4" key="2">
    <citation type="submission" date="2017-03" db="EMBL/GenBank/DDBJ databases">
        <authorList>
            <person name="Afonso C.L."/>
            <person name="Miller P.J."/>
            <person name="Scott M.A."/>
            <person name="Spackman E."/>
            <person name="Goraichik I."/>
            <person name="Dimitrov K.M."/>
            <person name="Suarez D.L."/>
            <person name="Swayne D.E."/>
        </authorList>
    </citation>
    <scope>NUCLEOTIDE SEQUENCE [LARGE SCALE GENOMIC DNA]</scope>
    <source>
        <strain evidence="2">6</strain>
        <strain evidence="4">6(3)</strain>
        <strain evidence="3">ATCC 9175</strain>
    </source>
</reference>
<sequence>MNTTAAPTRTASGGGWPGAIAFEWTKTVSVRSTWWIIASALVATLLGTWLFGASALASGRNGLDSAMPAPYIVVQTMLAVEMVIVLLATFSITGEYSTGSIMTTLQSVPRRGLVLLSKTAVLFAAGLVLGAALILAGTPVAAISAAEFGTFEFSDLLRAIVGTGVGLGFLGVFVLGLGTALRSASLTIITTLGLLHLIPNLLPLFGSDAISEFVRYLPNQAITVLAVDTTGPYGWPTAVLVLLGWAAAGLLLGHLVLRNRDA</sequence>
<keyword evidence="1" id="KW-0472">Membrane</keyword>
<dbReference type="AlphaFoldDB" id="A0A2H1IZ66"/>
<reference evidence="5" key="1">
    <citation type="submission" date="2017-03" db="EMBL/GenBank/DDBJ databases">
        <authorList>
            <person name="Monnet C."/>
        </authorList>
    </citation>
    <scope>NUCLEOTIDE SEQUENCE [LARGE SCALE GENOMIC DNA]</scope>
    <source>
        <strain evidence="5">ATCC 9175</strain>
    </source>
</reference>
<evidence type="ECO:0000313" key="2">
    <source>
        <dbReference type="EMBL" id="SMX80505.1"/>
    </source>
</evidence>
<evidence type="ECO:0008006" key="6">
    <source>
        <dbReference type="Google" id="ProtNLM"/>
    </source>
</evidence>
<evidence type="ECO:0000313" key="4">
    <source>
        <dbReference type="Proteomes" id="UP000234327"/>
    </source>
</evidence>
<dbReference type="Proteomes" id="UP000234327">
    <property type="component" value="Unassembled WGS sequence"/>
</dbReference>
<proteinExistence type="predicted"/>
<keyword evidence="1" id="KW-1133">Transmembrane helix</keyword>
<feature type="transmembrane region" description="Helical" evidence="1">
    <location>
        <begin position="233"/>
        <end position="257"/>
    </location>
</feature>
<keyword evidence="1" id="KW-0812">Transmembrane</keyword>
<feature type="transmembrane region" description="Helical" evidence="1">
    <location>
        <begin position="34"/>
        <end position="57"/>
    </location>
</feature>
<gene>
    <name evidence="3" type="ORF">BAUR9175_03212</name>
    <name evidence="2" type="ORF">BAURA63_01710</name>
</gene>
<feature type="transmembrane region" description="Helical" evidence="1">
    <location>
        <begin position="113"/>
        <end position="136"/>
    </location>
</feature>
<name>A0A2H1IZ66_BREAU</name>
<evidence type="ECO:0000313" key="5">
    <source>
        <dbReference type="Proteomes" id="UP000234525"/>
    </source>
</evidence>
<keyword evidence="5" id="KW-1185">Reference proteome</keyword>
<dbReference type="RefSeq" id="WP_101584474.1">
    <property type="nucleotide sequence ID" value="NZ_BJME01000015.1"/>
</dbReference>
<protein>
    <recommendedName>
        <fullName evidence="6">ABC transporter permease</fullName>
    </recommendedName>
</protein>
<evidence type="ECO:0000256" key="1">
    <source>
        <dbReference type="SAM" id="Phobius"/>
    </source>
</evidence>
<dbReference type="EMBL" id="FXZB01000026">
    <property type="protein sequence ID" value="SMX95660.1"/>
    <property type="molecule type" value="Genomic_DNA"/>
</dbReference>